<feature type="transmembrane region" description="Helical" evidence="1">
    <location>
        <begin position="159"/>
        <end position="178"/>
    </location>
</feature>
<gene>
    <name evidence="2" type="ORF">HME9302_01045</name>
</gene>
<sequence length="226" mass="24348">MFIGHWAPALAAAAVTPRAPKLGVLFIAAQLVDWAFFIFVMLGVEDMRITPGISAMNPMDLYHMPYTHSLLGTAAWSIGFAALVYIWRRDLVSAAIAAAVVLSHWLLDLLVHVPDMTIAGGGEKLGFGLWNYPAIAMPLELALTFWPFAFYISRTTGPSMPALVLAAVLLVLQMVNWFGPPPEAVDAAFLLTGLAAFGVAALLAWWVGHTRVHNDAAGLAKAVRGR</sequence>
<dbReference type="OrthoDB" id="327431at2"/>
<comment type="caution">
    <text evidence="2">The sequence shown here is derived from an EMBL/GenBank/DDBJ whole genome shotgun (WGS) entry which is preliminary data.</text>
</comment>
<feature type="transmembrane region" description="Helical" evidence="1">
    <location>
        <begin position="64"/>
        <end position="87"/>
    </location>
</feature>
<evidence type="ECO:0008006" key="4">
    <source>
        <dbReference type="Google" id="ProtNLM"/>
    </source>
</evidence>
<feature type="transmembrane region" description="Helical" evidence="1">
    <location>
        <begin position="22"/>
        <end position="44"/>
    </location>
</feature>
<feature type="transmembrane region" description="Helical" evidence="1">
    <location>
        <begin position="94"/>
        <end position="112"/>
    </location>
</feature>
<feature type="transmembrane region" description="Helical" evidence="1">
    <location>
        <begin position="184"/>
        <end position="207"/>
    </location>
</feature>
<keyword evidence="1" id="KW-0472">Membrane</keyword>
<keyword evidence="1" id="KW-1133">Transmembrane helix</keyword>
<name>A0A369QAA7_9SPHN</name>
<feature type="transmembrane region" description="Helical" evidence="1">
    <location>
        <begin position="132"/>
        <end position="152"/>
    </location>
</feature>
<keyword evidence="3" id="KW-1185">Reference proteome</keyword>
<dbReference type="EMBL" id="QBKA01000002">
    <property type="protein sequence ID" value="RDC59849.1"/>
    <property type="molecule type" value="Genomic_DNA"/>
</dbReference>
<evidence type="ECO:0000256" key="1">
    <source>
        <dbReference type="SAM" id="Phobius"/>
    </source>
</evidence>
<proteinExistence type="predicted"/>
<evidence type="ECO:0000313" key="3">
    <source>
        <dbReference type="Proteomes" id="UP000253727"/>
    </source>
</evidence>
<dbReference type="RefSeq" id="WP_115366125.1">
    <property type="nucleotide sequence ID" value="NZ_QBKA01000002.1"/>
</dbReference>
<organism evidence="2 3">
    <name type="scientific">Alteripontixanthobacter maritimus</name>
    <dbReference type="NCBI Taxonomy" id="2161824"/>
    <lineage>
        <taxon>Bacteria</taxon>
        <taxon>Pseudomonadati</taxon>
        <taxon>Pseudomonadota</taxon>
        <taxon>Alphaproteobacteria</taxon>
        <taxon>Sphingomonadales</taxon>
        <taxon>Erythrobacteraceae</taxon>
        <taxon>Alteripontixanthobacter</taxon>
    </lineage>
</organism>
<protein>
    <recommendedName>
        <fullName evidence="4">Metal-dependent hydrolase</fullName>
    </recommendedName>
</protein>
<keyword evidence="1" id="KW-0812">Transmembrane</keyword>
<accession>A0A369QAA7</accession>
<evidence type="ECO:0000313" key="2">
    <source>
        <dbReference type="EMBL" id="RDC59849.1"/>
    </source>
</evidence>
<reference evidence="2 3" key="1">
    <citation type="submission" date="2018-04" db="EMBL/GenBank/DDBJ databases">
        <title>Altererythrobacter sp. HME9302 genome sequencing and assembly.</title>
        <authorList>
            <person name="Kang H."/>
            <person name="Kim H."/>
            <person name="Joh K."/>
        </authorList>
    </citation>
    <scope>NUCLEOTIDE SEQUENCE [LARGE SCALE GENOMIC DNA]</scope>
    <source>
        <strain evidence="2 3">HME9302</strain>
    </source>
</reference>
<dbReference type="Proteomes" id="UP000253727">
    <property type="component" value="Unassembled WGS sequence"/>
</dbReference>
<dbReference type="AlphaFoldDB" id="A0A369QAA7"/>